<keyword evidence="13" id="KW-0830">Ubiquinone</keyword>
<dbReference type="GO" id="GO:0005743">
    <property type="term" value="C:mitochondrial inner membrane"/>
    <property type="evidence" value="ECO:0007669"/>
    <property type="project" value="UniProtKB-SubCell"/>
</dbReference>
<protein>
    <recommendedName>
        <fullName evidence="4">NADH-ubiquinone oxidoreductase chain 5</fullName>
        <ecNumber evidence="3">7.1.1.2</ecNumber>
    </recommendedName>
    <alternativeName>
        <fullName evidence="16">NADH dehydrogenase subunit 5</fullName>
    </alternativeName>
</protein>
<dbReference type="Pfam" id="PF06455">
    <property type="entry name" value="NADH5_C"/>
    <property type="match status" value="1"/>
</dbReference>
<keyword evidence="11 18" id="KW-1133">Transmembrane helix</keyword>
<evidence type="ECO:0000256" key="9">
    <source>
        <dbReference type="ARBA" id="ARBA00022967"/>
    </source>
</evidence>
<dbReference type="EC" id="7.1.1.2" evidence="3"/>
<keyword evidence="8" id="KW-0999">Mitochondrion inner membrane</keyword>
<dbReference type="PANTHER" id="PTHR42829:SF2">
    <property type="entry name" value="NADH-UBIQUINONE OXIDOREDUCTASE CHAIN 5"/>
    <property type="match status" value="1"/>
</dbReference>
<dbReference type="Pfam" id="PF00361">
    <property type="entry name" value="Proton_antipo_M"/>
    <property type="match status" value="1"/>
</dbReference>
<dbReference type="PANTHER" id="PTHR42829">
    <property type="entry name" value="NADH-UBIQUINONE OXIDOREDUCTASE CHAIN 5"/>
    <property type="match status" value="1"/>
</dbReference>
<keyword evidence="10" id="KW-0249">Electron transport</keyword>
<evidence type="ECO:0000256" key="6">
    <source>
        <dbReference type="ARBA" id="ARBA00022660"/>
    </source>
</evidence>
<evidence type="ECO:0000259" key="19">
    <source>
        <dbReference type="Pfam" id="PF00361"/>
    </source>
</evidence>
<geneLocation type="mitochondrion" evidence="21"/>
<proteinExistence type="predicted"/>
<gene>
    <name evidence="21" type="primary">nd5</name>
</gene>
<keyword evidence="6" id="KW-0679">Respiratory chain</keyword>
<keyword evidence="5" id="KW-0813">Transport</keyword>
<dbReference type="InterPro" id="IPR010934">
    <property type="entry name" value="NADH_DH_su5_C"/>
</dbReference>
<evidence type="ECO:0000256" key="2">
    <source>
        <dbReference type="ARBA" id="ARBA00004448"/>
    </source>
</evidence>
<feature type="transmembrane region" description="Helical" evidence="18">
    <location>
        <begin position="266"/>
        <end position="287"/>
    </location>
</feature>
<dbReference type="GO" id="GO:0008137">
    <property type="term" value="F:NADH dehydrogenase (ubiquinone) activity"/>
    <property type="evidence" value="ECO:0007669"/>
    <property type="project" value="UniProtKB-EC"/>
</dbReference>
<sequence length="557" mass="66244">MILMYYLSGIFFFVYSLIVMLLGLTFMLFKLSIFIEWNLLGLNSVFMNMFIYLDWMSLIFIFCVLLISSMIMFYCCEYMSHDLSRFRFFYLVFFFIISMFLMILSPNMVSIILGWDGLGLVSYCLVIYYQNYFSYNSGMLTVLMNRVGDVMIMISISLMMMFGSWNFMNLNVSMFFLVLIVMVASFTKSAQFPFSSWLPAAMAAPTPVSSLVHSSTLVTAGLYLLIRFYFLIYKNDLILFLIYLIGMITMMMAGFSAIFEFDLKKIIAYSTLSQLGLMMVIFGMKFYELTFFHLVVHAMFKSMMFMCSGVIIHSMINIQDIRFMGNLIEFMPFTLVMFMISNFSLCGLPFMSGFYSKDLILEKLFMELFTLLFYLFLMLSTALTVIYSIRLLYYLVGMNFNFFVIFKVKDFKIMNFSMFILMINSIYFGYVFNWLIFLNIEEINLLFFEKIQVLMLCIFSFFIGKMMVKMNFKSNSFLKFFMGKMNFYYYMNFYFYSSNLNWMKKYYLLVDKGLMEYFFGSLLIELLKIFNYKIFSNNFLLNFMFFVVYLFLLMFIL</sequence>
<feature type="transmembrane region" description="Helical" evidence="18">
    <location>
        <begin position="443"/>
        <end position="464"/>
    </location>
</feature>
<comment type="subcellular location">
    <subcellularLocation>
        <location evidence="2">Mitochondrion inner membrane</location>
        <topology evidence="2">Multi-pass membrane protein</topology>
    </subcellularLocation>
</comment>
<keyword evidence="14 21" id="KW-0496">Mitochondrion</keyword>
<name>A0AAU7BNE9_9HYME</name>
<dbReference type="InterPro" id="IPR001750">
    <property type="entry name" value="ND/Mrp_TM"/>
</dbReference>
<feature type="transmembrane region" description="Helical" evidence="18">
    <location>
        <begin position="210"/>
        <end position="232"/>
    </location>
</feature>
<organism evidence="21">
    <name type="scientific">Psyllaephagus populi</name>
    <dbReference type="NCBI Taxonomy" id="3122998"/>
    <lineage>
        <taxon>Eukaryota</taxon>
        <taxon>Metazoa</taxon>
        <taxon>Ecdysozoa</taxon>
        <taxon>Arthropoda</taxon>
        <taxon>Hexapoda</taxon>
        <taxon>Insecta</taxon>
        <taxon>Pterygota</taxon>
        <taxon>Neoptera</taxon>
        <taxon>Endopterygota</taxon>
        <taxon>Hymenoptera</taxon>
        <taxon>Apocrita</taxon>
        <taxon>Proctotrupomorpha</taxon>
        <taxon>Chalcidoidea</taxon>
        <taxon>Encyrtidae</taxon>
        <taxon>Encyrtinae</taxon>
        <taxon>Psyllaephagus</taxon>
    </lineage>
</organism>
<feature type="domain" description="NADH dehydrogenase subunit 5 C-terminal" evidence="20">
    <location>
        <begin position="387"/>
        <end position="556"/>
    </location>
</feature>
<keyword evidence="15 18" id="KW-0472">Membrane</keyword>
<evidence type="ECO:0000256" key="15">
    <source>
        <dbReference type="ARBA" id="ARBA00023136"/>
    </source>
</evidence>
<evidence type="ECO:0000256" key="18">
    <source>
        <dbReference type="SAM" id="Phobius"/>
    </source>
</evidence>
<dbReference type="EMBL" id="PP846803">
    <property type="protein sequence ID" value="XBG54792.1"/>
    <property type="molecule type" value="Genomic_DNA"/>
</dbReference>
<accession>A0AAU7BNE9</accession>
<feature type="transmembrane region" description="Helical" evidence="18">
    <location>
        <begin position="88"/>
        <end position="105"/>
    </location>
</feature>
<evidence type="ECO:0000256" key="17">
    <source>
        <dbReference type="ARBA" id="ARBA00049551"/>
    </source>
</evidence>
<evidence type="ECO:0000256" key="10">
    <source>
        <dbReference type="ARBA" id="ARBA00022982"/>
    </source>
</evidence>
<evidence type="ECO:0000259" key="20">
    <source>
        <dbReference type="Pfam" id="PF06455"/>
    </source>
</evidence>
<evidence type="ECO:0000256" key="13">
    <source>
        <dbReference type="ARBA" id="ARBA00023075"/>
    </source>
</evidence>
<feature type="transmembrane region" description="Helical" evidence="18">
    <location>
        <begin position="371"/>
        <end position="396"/>
    </location>
</feature>
<dbReference type="GO" id="GO:0015990">
    <property type="term" value="P:electron transport coupled proton transport"/>
    <property type="evidence" value="ECO:0007669"/>
    <property type="project" value="TreeGrafter"/>
</dbReference>
<feature type="transmembrane region" description="Helical" evidence="18">
    <location>
        <begin position="330"/>
        <end position="351"/>
    </location>
</feature>
<dbReference type="InterPro" id="IPR003945">
    <property type="entry name" value="NU5C-like"/>
</dbReference>
<evidence type="ECO:0000256" key="4">
    <source>
        <dbReference type="ARBA" id="ARBA00021096"/>
    </source>
</evidence>
<feature type="domain" description="NADH:quinone oxidoreductase/Mrp antiporter transmembrane" evidence="19">
    <location>
        <begin position="105"/>
        <end position="380"/>
    </location>
</feature>
<dbReference type="GO" id="GO:0042773">
    <property type="term" value="P:ATP synthesis coupled electron transport"/>
    <property type="evidence" value="ECO:0007669"/>
    <property type="project" value="InterPro"/>
</dbReference>
<evidence type="ECO:0000256" key="11">
    <source>
        <dbReference type="ARBA" id="ARBA00022989"/>
    </source>
</evidence>
<dbReference type="GO" id="GO:0003954">
    <property type="term" value="F:NADH dehydrogenase activity"/>
    <property type="evidence" value="ECO:0007669"/>
    <property type="project" value="TreeGrafter"/>
</dbReference>
<feature type="transmembrane region" description="Helical" evidence="18">
    <location>
        <begin position="238"/>
        <end position="259"/>
    </location>
</feature>
<evidence type="ECO:0000256" key="1">
    <source>
        <dbReference type="ARBA" id="ARBA00003257"/>
    </source>
</evidence>
<feature type="transmembrane region" description="Helical" evidence="18">
    <location>
        <begin position="111"/>
        <end position="129"/>
    </location>
</feature>
<evidence type="ECO:0000256" key="5">
    <source>
        <dbReference type="ARBA" id="ARBA00022448"/>
    </source>
</evidence>
<evidence type="ECO:0000256" key="3">
    <source>
        <dbReference type="ARBA" id="ARBA00012944"/>
    </source>
</evidence>
<evidence type="ECO:0000256" key="14">
    <source>
        <dbReference type="ARBA" id="ARBA00023128"/>
    </source>
</evidence>
<feature type="transmembrane region" description="Helical" evidence="18">
    <location>
        <begin position="507"/>
        <end position="527"/>
    </location>
</feature>
<feature type="transmembrane region" description="Helical" evidence="18">
    <location>
        <begin position="12"/>
        <end position="35"/>
    </location>
</feature>
<keyword evidence="7 18" id="KW-0812">Transmembrane</keyword>
<evidence type="ECO:0000256" key="8">
    <source>
        <dbReference type="ARBA" id="ARBA00022792"/>
    </source>
</evidence>
<keyword evidence="9" id="KW-1278">Translocase</keyword>
<feature type="transmembrane region" description="Helical" evidence="18">
    <location>
        <begin position="55"/>
        <end position="76"/>
    </location>
</feature>
<feature type="transmembrane region" description="Helical" evidence="18">
    <location>
        <begin position="539"/>
        <end position="556"/>
    </location>
</feature>
<evidence type="ECO:0000256" key="7">
    <source>
        <dbReference type="ARBA" id="ARBA00022692"/>
    </source>
</evidence>
<comment type="function">
    <text evidence="1">Core subunit of the mitochondrial membrane respiratory chain NADH dehydrogenase (Complex I) that is believed to belong to the minimal assembly required for catalysis. Complex I functions in the transfer of electrons from NADH to the respiratory chain. The immediate electron acceptor for the enzyme is believed to be ubiquinone.</text>
</comment>
<evidence type="ECO:0000256" key="12">
    <source>
        <dbReference type="ARBA" id="ARBA00023027"/>
    </source>
</evidence>
<feature type="transmembrane region" description="Helical" evidence="18">
    <location>
        <begin position="416"/>
        <end position="437"/>
    </location>
</feature>
<reference evidence="21" key="1">
    <citation type="submission" date="2024-05" db="EMBL/GenBank/DDBJ databases">
        <authorList>
            <person name="Aishan Z."/>
        </authorList>
    </citation>
    <scope>NUCLEOTIDE SEQUENCE</scope>
</reference>
<feature type="transmembrane region" description="Helical" evidence="18">
    <location>
        <begin position="476"/>
        <end position="495"/>
    </location>
</feature>
<dbReference type="PRINTS" id="PR01434">
    <property type="entry name" value="NADHDHGNASE5"/>
</dbReference>
<comment type="catalytic activity">
    <reaction evidence="17">
        <text>a ubiquinone + NADH + 5 H(+)(in) = a ubiquinol + NAD(+) + 4 H(+)(out)</text>
        <dbReference type="Rhea" id="RHEA:29091"/>
        <dbReference type="Rhea" id="RHEA-COMP:9565"/>
        <dbReference type="Rhea" id="RHEA-COMP:9566"/>
        <dbReference type="ChEBI" id="CHEBI:15378"/>
        <dbReference type="ChEBI" id="CHEBI:16389"/>
        <dbReference type="ChEBI" id="CHEBI:17976"/>
        <dbReference type="ChEBI" id="CHEBI:57540"/>
        <dbReference type="ChEBI" id="CHEBI:57945"/>
        <dbReference type="EC" id="7.1.1.2"/>
    </reaction>
</comment>
<evidence type="ECO:0000256" key="16">
    <source>
        <dbReference type="ARBA" id="ARBA00031027"/>
    </source>
</evidence>
<dbReference type="AlphaFoldDB" id="A0AAU7BNE9"/>
<evidence type="ECO:0000313" key="21">
    <source>
        <dbReference type="EMBL" id="XBG54792.1"/>
    </source>
</evidence>
<keyword evidence="12" id="KW-0520">NAD</keyword>